<keyword evidence="8" id="KW-0560">Oxidoreductase</keyword>
<keyword evidence="3" id="KW-0285">Flavoprotein</keyword>
<organism evidence="12 13">
    <name type="scientific">Klebsiella pneumoniae</name>
    <dbReference type="NCBI Taxonomy" id="573"/>
    <lineage>
        <taxon>Bacteria</taxon>
        <taxon>Pseudomonadati</taxon>
        <taxon>Pseudomonadota</taxon>
        <taxon>Gammaproteobacteria</taxon>
        <taxon>Enterobacterales</taxon>
        <taxon>Enterobacteriaceae</taxon>
        <taxon>Klebsiella/Raoultella group</taxon>
        <taxon>Klebsiella</taxon>
        <taxon>Klebsiella pneumoniae complex</taxon>
    </lineage>
</organism>
<evidence type="ECO:0000256" key="2">
    <source>
        <dbReference type="ARBA" id="ARBA00022603"/>
    </source>
</evidence>
<evidence type="ECO:0000256" key="8">
    <source>
        <dbReference type="ARBA" id="ARBA00023002"/>
    </source>
</evidence>
<keyword evidence="1" id="KW-0963">Cytoplasm</keyword>
<feature type="domain" description="FAD dependent oxidoreductase" evidence="10">
    <location>
        <begin position="308"/>
        <end position="394"/>
    </location>
</feature>
<evidence type="ECO:0000313" key="12">
    <source>
        <dbReference type="EMBL" id="VEB00905.1"/>
    </source>
</evidence>
<dbReference type="InterPro" id="IPR036188">
    <property type="entry name" value="FAD/NAD-bd_sf"/>
</dbReference>
<dbReference type="GO" id="GO:0008033">
    <property type="term" value="P:tRNA processing"/>
    <property type="evidence" value="ECO:0007669"/>
    <property type="project" value="UniProtKB-KW"/>
</dbReference>
<evidence type="ECO:0000256" key="9">
    <source>
        <dbReference type="ARBA" id="ARBA00023268"/>
    </source>
</evidence>
<keyword evidence="4 12" id="KW-0808">Transferase</keyword>
<evidence type="ECO:0000256" key="7">
    <source>
        <dbReference type="ARBA" id="ARBA00022827"/>
    </source>
</evidence>
<protein>
    <submittedName>
        <fullName evidence="12">5-methylaminomethyl-2-thiouridine methyltransferase</fullName>
    </submittedName>
</protein>
<dbReference type="Pfam" id="PF05430">
    <property type="entry name" value="Methyltransf_30"/>
    <property type="match status" value="1"/>
</dbReference>
<evidence type="ECO:0000313" key="13">
    <source>
        <dbReference type="Proteomes" id="UP000282433"/>
    </source>
</evidence>
<dbReference type="Proteomes" id="UP000282433">
    <property type="component" value="Chromosome"/>
</dbReference>
<dbReference type="GO" id="GO:0032259">
    <property type="term" value="P:methylation"/>
    <property type="evidence" value="ECO:0007669"/>
    <property type="project" value="UniProtKB-KW"/>
</dbReference>
<feature type="domain" description="MnmC-like methyltransferase" evidence="11">
    <location>
        <begin position="159"/>
        <end position="285"/>
    </location>
</feature>
<keyword evidence="2 12" id="KW-0489">Methyltransferase</keyword>
<keyword evidence="6" id="KW-0819">tRNA processing</keyword>
<dbReference type="NCBIfam" id="NF033855">
    <property type="entry name" value="tRNA_MNMC2"/>
    <property type="match status" value="1"/>
</dbReference>
<dbReference type="GO" id="GO:0016645">
    <property type="term" value="F:oxidoreductase activity, acting on the CH-NH group of donors"/>
    <property type="evidence" value="ECO:0007669"/>
    <property type="project" value="InterPro"/>
</dbReference>
<evidence type="ECO:0000259" key="11">
    <source>
        <dbReference type="Pfam" id="PF05430"/>
    </source>
</evidence>
<dbReference type="PANTHER" id="PTHR39963">
    <property type="entry name" value="SLL0983 PROTEIN"/>
    <property type="match status" value="1"/>
</dbReference>
<dbReference type="SUPFAM" id="SSF53335">
    <property type="entry name" value="S-adenosyl-L-methionine-dependent methyltransferases"/>
    <property type="match status" value="1"/>
</dbReference>
<dbReference type="GO" id="GO:0004808">
    <property type="term" value="F:tRNA (5-methylaminomethyl-2-thiouridylate)(34)-methyltransferase activity"/>
    <property type="evidence" value="ECO:0007669"/>
    <property type="project" value="InterPro"/>
</dbReference>
<keyword evidence="7" id="KW-0274">FAD</keyword>
<dbReference type="Pfam" id="PF01266">
    <property type="entry name" value="DAO"/>
    <property type="match status" value="1"/>
</dbReference>
<dbReference type="InterPro" id="IPR047785">
    <property type="entry name" value="tRNA_MNMC2"/>
</dbReference>
<evidence type="ECO:0000256" key="4">
    <source>
        <dbReference type="ARBA" id="ARBA00022679"/>
    </source>
</evidence>
<dbReference type="SUPFAM" id="SSF51905">
    <property type="entry name" value="FAD/NAD(P)-binding domain"/>
    <property type="match status" value="1"/>
</dbReference>
<reference evidence="12 13" key="1">
    <citation type="submission" date="2018-12" db="EMBL/GenBank/DDBJ databases">
        <authorList>
            <consortium name="Pathogen Informatics"/>
        </authorList>
    </citation>
    <scope>NUCLEOTIDE SEQUENCE [LARGE SCALE GENOMIC DNA]</scope>
    <source>
        <strain evidence="12 13">NCTC13635</strain>
    </source>
</reference>
<evidence type="ECO:0000256" key="6">
    <source>
        <dbReference type="ARBA" id="ARBA00022694"/>
    </source>
</evidence>
<gene>
    <name evidence="12" type="primary">mnmC_1</name>
    <name evidence="12" type="ORF">NCTC13635_01649</name>
</gene>
<accession>A0A447RM23</accession>
<dbReference type="EMBL" id="LR134162">
    <property type="protein sequence ID" value="VEB00905.1"/>
    <property type="molecule type" value="Genomic_DNA"/>
</dbReference>
<sequence>MSHNSVHLYAEQVRSDILCINLRPQAHIVKIVLRLVIRVTYVKQNAIQPANLEFNAEGTPVSRDFDDVYFSNDNGLEETRYVFLGGNRLPERFPSHPRPLMIVAESGFGTGLNFLTLWQAFDVFVRDNPDVTLQRLHFISFEKYPLKAEDLRLAHQRWPELAPWAQQLQAQWPSAFGGCHRLLLDGGRVTLDLWFGDINELTRELDDSLNQQVDAWFLDGFAPAKNPDMWTQDLFSAMARLARPGGTLATFTSAGFVRRGLQEAGFTMRKSKGFGRKREMLTGEMAQTLSFPARAPWFARSSSDAREAAIIGGGIASALLSLALLRRGWQVTLYCADEAPAQGASGNRQGALYPLLSQHDPALARFFPAAFTFARRMYDALPVMFDHQWCGVTPARLG</sequence>
<evidence type="ECO:0000256" key="1">
    <source>
        <dbReference type="ARBA" id="ARBA00022490"/>
    </source>
</evidence>
<dbReference type="Gene3D" id="3.40.50.150">
    <property type="entry name" value="Vaccinia Virus protein VP39"/>
    <property type="match status" value="1"/>
</dbReference>
<evidence type="ECO:0000259" key="10">
    <source>
        <dbReference type="Pfam" id="PF01266"/>
    </source>
</evidence>
<dbReference type="AlphaFoldDB" id="A0A447RM23"/>
<evidence type="ECO:0000256" key="5">
    <source>
        <dbReference type="ARBA" id="ARBA00022691"/>
    </source>
</evidence>
<dbReference type="InterPro" id="IPR029063">
    <property type="entry name" value="SAM-dependent_MTases_sf"/>
</dbReference>
<dbReference type="InterPro" id="IPR008471">
    <property type="entry name" value="MnmC-like_methylTransf"/>
</dbReference>
<name>A0A447RM23_KLEPN</name>
<keyword evidence="9" id="KW-0511">Multifunctional enzyme</keyword>
<dbReference type="InterPro" id="IPR006076">
    <property type="entry name" value="FAD-dep_OxRdtase"/>
</dbReference>
<proteinExistence type="predicted"/>
<evidence type="ECO:0000256" key="3">
    <source>
        <dbReference type="ARBA" id="ARBA00022630"/>
    </source>
</evidence>
<keyword evidence="5" id="KW-0949">S-adenosyl-L-methionine</keyword>
<dbReference type="FunFam" id="3.40.50.150:FF:000107">
    <property type="entry name" value="tRNA 5-methylaminomethyl-2-thiouridine biosynthesis bifunctional protein MnmC"/>
    <property type="match status" value="1"/>
</dbReference>
<dbReference type="PANTHER" id="PTHR39963:SF1">
    <property type="entry name" value="MNMC-LIKE METHYLTRANSFERASE DOMAIN-CONTAINING PROTEIN"/>
    <property type="match status" value="1"/>
</dbReference>
<dbReference type="Gene3D" id="3.50.50.60">
    <property type="entry name" value="FAD/NAD(P)-binding domain"/>
    <property type="match status" value="1"/>
</dbReference>